<dbReference type="Pfam" id="PF00850">
    <property type="entry name" value="Hist_deacetyl"/>
    <property type="match status" value="1"/>
</dbReference>
<comment type="caution">
    <text evidence="2">The sequence shown here is derived from an EMBL/GenBank/DDBJ whole genome shotgun (WGS) entry which is preliminary data.</text>
</comment>
<dbReference type="Proteomes" id="UP001530400">
    <property type="component" value="Unassembled WGS sequence"/>
</dbReference>
<protein>
    <recommendedName>
        <fullName evidence="1">Histone deacetylase domain-containing protein</fullName>
    </recommendedName>
</protein>
<name>A0ABD3P789_9STRA</name>
<dbReference type="InterPro" id="IPR000286">
    <property type="entry name" value="HDACs"/>
</dbReference>
<dbReference type="EMBL" id="JALLPJ020000747">
    <property type="protein sequence ID" value="KAL3783868.1"/>
    <property type="molecule type" value="Genomic_DNA"/>
</dbReference>
<dbReference type="InterPro" id="IPR037138">
    <property type="entry name" value="His_deacetylse_dom_sf"/>
</dbReference>
<dbReference type="PANTHER" id="PTHR10625:SF10">
    <property type="entry name" value="HISTONE DEACETYLASE HDAC1"/>
    <property type="match status" value="1"/>
</dbReference>
<sequence length="359" mass="39834">MYDKDHVSNGLEVHLIDVACIEPQKDGGTDMSTSEYFTELSNPLTPAEISLAESILSKIHDQEYIASLKNNCEQSRQNRIIDEGKNPLGWIGYIDGSDTYLTTESYNVGLRTTCAWIKSVETSLGMSTSTNSNIDDDQIGIALTRPPGHHATYSEANGFCFFNFALAAAFHVLQKQPGIKISILDFDVHFGQGIADILEKCSKKETTDNGEDWTSNIRYVSLHQVPAYPYSGQSRKIQGRNQNVLTIPIHIESTWSCGYRELFTKYALPFVSTPREWEPNLVIVCAGYDALDSDELASVNLVANDFGEMTRILKDHIQKSTLTKPALMFGLEGGYQLRDGVAGGNLSDALMRTIRALQE</sequence>
<dbReference type="InterPro" id="IPR023696">
    <property type="entry name" value="Ureohydrolase_dom_sf"/>
</dbReference>
<dbReference type="InterPro" id="IPR023801">
    <property type="entry name" value="His_deacetylse_dom"/>
</dbReference>
<dbReference type="PANTHER" id="PTHR10625">
    <property type="entry name" value="HISTONE DEACETYLASE HDAC1-RELATED"/>
    <property type="match status" value="1"/>
</dbReference>
<dbReference type="PRINTS" id="PR01270">
    <property type="entry name" value="HDASUPER"/>
</dbReference>
<gene>
    <name evidence="2" type="ORF">ACHAWO_000563</name>
</gene>
<evidence type="ECO:0000313" key="3">
    <source>
        <dbReference type="Proteomes" id="UP001530400"/>
    </source>
</evidence>
<proteinExistence type="predicted"/>
<feature type="domain" description="Histone deacetylase" evidence="1">
    <location>
        <begin position="50"/>
        <end position="338"/>
    </location>
</feature>
<dbReference type="SUPFAM" id="SSF52768">
    <property type="entry name" value="Arginase/deacetylase"/>
    <property type="match status" value="1"/>
</dbReference>
<accession>A0ABD3P789</accession>
<evidence type="ECO:0000259" key="1">
    <source>
        <dbReference type="Pfam" id="PF00850"/>
    </source>
</evidence>
<dbReference type="Gene3D" id="3.40.800.20">
    <property type="entry name" value="Histone deacetylase domain"/>
    <property type="match status" value="1"/>
</dbReference>
<evidence type="ECO:0000313" key="2">
    <source>
        <dbReference type="EMBL" id="KAL3783868.1"/>
    </source>
</evidence>
<reference evidence="2 3" key="1">
    <citation type="submission" date="2024-10" db="EMBL/GenBank/DDBJ databases">
        <title>Updated reference genomes for cyclostephanoid diatoms.</title>
        <authorList>
            <person name="Roberts W.R."/>
            <person name="Alverson A.J."/>
        </authorList>
    </citation>
    <scope>NUCLEOTIDE SEQUENCE [LARGE SCALE GENOMIC DNA]</scope>
    <source>
        <strain evidence="2 3">AJA010-31</strain>
    </source>
</reference>
<organism evidence="2 3">
    <name type="scientific">Cyclotella atomus</name>
    <dbReference type="NCBI Taxonomy" id="382360"/>
    <lineage>
        <taxon>Eukaryota</taxon>
        <taxon>Sar</taxon>
        <taxon>Stramenopiles</taxon>
        <taxon>Ochrophyta</taxon>
        <taxon>Bacillariophyta</taxon>
        <taxon>Coscinodiscophyceae</taxon>
        <taxon>Thalassiosirophycidae</taxon>
        <taxon>Stephanodiscales</taxon>
        <taxon>Stephanodiscaceae</taxon>
        <taxon>Cyclotella</taxon>
    </lineage>
</organism>
<keyword evidence="3" id="KW-1185">Reference proteome</keyword>
<dbReference type="AlphaFoldDB" id="A0ABD3P789"/>